<dbReference type="CDD" id="cd09322">
    <property type="entry name" value="TDT_TehA_like"/>
    <property type="match status" value="1"/>
</dbReference>
<accession>A0A812IDY1</accession>
<organism evidence="6 7">
    <name type="scientific">Symbiodinium natans</name>
    <dbReference type="NCBI Taxonomy" id="878477"/>
    <lineage>
        <taxon>Eukaryota</taxon>
        <taxon>Sar</taxon>
        <taxon>Alveolata</taxon>
        <taxon>Dinophyceae</taxon>
        <taxon>Suessiales</taxon>
        <taxon>Symbiodiniaceae</taxon>
        <taxon>Symbiodinium</taxon>
    </lineage>
</organism>
<evidence type="ECO:0000256" key="4">
    <source>
        <dbReference type="ARBA" id="ARBA00023136"/>
    </source>
</evidence>
<name>A0A812IDY1_9DINO</name>
<feature type="transmembrane region" description="Helical" evidence="5">
    <location>
        <begin position="141"/>
        <end position="161"/>
    </location>
</feature>
<evidence type="ECO:0000313" key="7">
    <source>
        <dbReference type="Proteomes" id="UP000604046"/>
    </source>
</evidence>
<reference evidence="6" key="1">
    <citation type="submission" date="2021-02" db="EMBL/GenBank/DDBJ databases">
        <authorList>
            <person name="Dougan E. K."/>
            <person name="Rhodes N."/>
            <person name="Thang M."/>
            <person name="Chan C."/>
        </authorList>
    </citation>
    <scope>NUCLEOTIDE SEQUENCE</scope>
</reference>
<dbReference type="InterPro" id="IPR004695">
    <property type="entry name" value="SLAC1/Mae1/Ssu1/TehA"/>
</dbReference>
<sequence length="365" mass="39239">MEVAEEGVELGDHHCAPGCRDARGEHAAKTAPQKGYFSEVPAPILGAALGSMTFGPTWKLFLLAAEVDAPPYVGALTAFFSCLSGLFICTYAMTILFSFRTFLEHAGQVAGLSSISAGSMAIINSGPLVAENVSQNFGEALWTMGLVLHLLSTVALLVFRLRHRGKEGFKDVFIPPLFVSTVGIGAAAATSTGVGSSRWLAVASFWAALVWCTLLMPLVLYRLFKHGLPSPVMVPGWMILMAPIYLCLAGQLVVYPGEFGWLDHILLGAGVAVAIPCQYIIVKTLEGRKFFPTCAAFTFPQNIGVVALSRFYLAHGYPFALVLAGLSMAMATLLNLPVFGWFFVQIGTRKLFVRTPTKPLTPECI</sequence>
<keyword evidence="2 5" id="KW-0812">Transmembrane</keyword>
<evidence type="ECO:0000256" key="2">
    <source>
        <dbReference type="ARBA" id="ARBA00022692"/>
    </source>
</evidence>
<dbReference type="PANTHER" id="PTHR37955:SF1">
    <property type="entry name" value="DEP DOMAIN-CONTAINING PROTEIN"/>
    <property type="match status" value="1"/>
</dbReference>
<dbReference type="InterPro" id="IPR052951">
    <property type="entry name" value="Tellurite_res_ion_channel"/>
</dbReference>
<dbReference type="Proteomes" id="UP000604046">
    <property type="component" value="Unassembled WGS sequence"/>
</dbReference>
<feature type="transmembrane region" description="Helical" evidence="5">
    <location>
        <begin position="72"/>
        <end position="97"/>
    </location>
</feature>
<keyword evidence="3 5" id="KW-1133">Transmembrane helix</keyword>
<comment type="subcellular location">
    <subcellularLocation>
        <location evidence="1">Membrane</location>
        <topology evidence="1">Multi-pass membrane protein</topology>
    </subcellularLocation>
</comment>
<dbReference type="AlphaFoldDB" id="A0A812IDY1"/>
<dbReference type="Pfam" id="PF03595">
    <property type="entry name" value="SLAC1"/>
    <property type="match status" value="1"/>
</dbReference>
<evidence type="ECO:0000313" key="6">
    <source>
        <dbReference type="EMBL" id="CAE7031774.1"/>
    </source>
</evidence>
<dbReference type="EMBL" id="CAJNDS010000235">
    <property type="protein sequence ID" value="CAE7031774.1"/>
    <property type="molecule type" value="Genomic_DNA"/>
</dbReference>
<dbReference type="InterPro" id="IPR038665">
    <property type="entry name" value="Voltage-dep_anion_channel_sf"/>
</dbReference>
<evidence type="ECO:0008006" key="8">
    <source>
        <dbReference type="Google" id="ProtNLM"/>
    </source>
</evidence>
<dbReference type="PANTHER" id="PTHR37955">
    <property type="entry name" value="TELLURITE RESISTANCE PROTEIN TEHA"/>
    <property type="match status" value="1"/>
</dbReference>
<feature type="transmembrane region" description="Helical" evidence="5">
    <location>
        <begin position="319"/>
        <end position="344"/>
    </location>
</feature>
<dbReference type="GO" id="GO:0046583">
    <property type="term" value="F:monoatomic cation efflux transmembrane transporter activity"/>
    <property type="evidence" value="ECO:0007669"/>
    <property type="project" value="TreeGrafter"/>
</dbReference>
<feature type="transmembrane region" description="Helical" evidence="5">
    <location>
        <begin position="173"/>
        <end position="193"/>
    </location>
</feature>
<feature type="transmembrane region" description="Helical" evidence="5">
    <location>
        <begin position="109"/>
        <end position="129"/>
    </location>
</feature>
<proteinExistence type="predicted"/>
<comment type="caution">
    <text evidence="6">The sequence shown here is derived from an EMBL/GenBank/DDBJ whole genome shotgun (WGS) entry which is preliminary data.</text>
</comment>
<evidence type="ECO:0000256" key="3">
    <source>
        <dbReference type="ARBA" id="ARBA00022989"/>
    </source>
</evidence>
<dbReference type="Gene3D" id="1.50.10.150">
    <property type="entry name" value="Voltage-dependent anion channel"/>
    <property type="match status" value="1"/>
</dbReference>
<keyword evidence="7" id="KW-1185">Reference proteome</keyword>
<feature type="transmembrane region" description="Helical" evidence="5">
    <location>
        <begin position="199"/>
        <end position="224"/>
    </location>
</feature>
<keyword evidence="4 5" id="KW-0472">Membrane</keyword>
<feature type="transmembrane region" description="Helical" evidence="5">
    <location>
        <begin position="261"/>
        <end position="282"/>
    </location>
</feature>
<dbReference type="GO" id="GO:0005886">
    <property type="term" value="C:plasma membrane"/>
    <property type="evidence" value="ECO:0007669"/>
    <property type="project" value="TreeGrafter"/>
</dbReference>
<protein>
    <recommendedName>
        <fullName evidence="8">C4-dicarboxylate transporter/malic acid transport protein</fullName>
    </recommendedName>
</protein>
<evidence type="ECO:0000256" key="1">
    <source>
        <dbReference type="ARBA" id="ARBA00004141"/>
    </source>
</evidence>
<feature type="transmembrane region" description="Helical" evidence="5">
    <location>
        <begin position="294"/>
        <end position="313"/>
    </location>
</feature>
<evidence type="ECO:0000256" key="5">
    <source>
        <dbReference type="SAM" id="Phobius"/>
    </source>
</evidence>
<gene>
    <name evidence="6" type="ORF">SNAT2548_LOCUS3821</name>
</gene>
<feature type="transmembrane region" description="Helical" evidence="5">
    <location>
        <begin position="236"/>
        <end position="255"/>
    </location>
</feature>